<dbReference type="InterPro" id="IPR003690">
    <property type="entry name" value="MTERF"/>
</dbReference>
<dbReference type="Gramene" id="RZC81507">
    <property type="protein sequence ID" value="RZC81507"/>
    <property type="gene ID" value="C5167_044085"/>
</dbReference>
<gene>
    <name evidence="4" type="ORF">C5167_044085</name>
</gene>
<keyword evidence="2" id="KW-0806">Transcription termination</keyword>
<comment type="similarity">
    <text evidence="1">Belongs to the mTERF family.</text>
</comment>
<evidence type="ECO:0000313" key="4">
    <source>
        <dbReference type="EMBL" id="RZC81507.1"/>
    </source>
</evidence>
<dbReference type="Proteomes" id="UP000316621">
    <property type="component" value="Chromosome 10"/>
</dbReference>
<evidence type="ECO:0000313" key="5">
    <source>
        <dbReference type="Proteomes" id="UP000316621"/>
    </source>
</evidence>
<accession>A0A4Y7L945</accession>
<dbReference type="Gene3D" id="1.25.70.10">
    <property type="entry name" value="Transcription termination factor 3, mitochondrial"/>
    <property type="match status" value="1"/>
</dbReference>
<dbReference type="Pfam" id="PF02536">
    <property type="entry name" value="mTERF"/>
    <property type="match status" value="1"/>
</dbReference>
<reference evidence="4 5" key="1">
    <citation type="journal article" date="2018" name="Science">
        <title>The opium poppy genome and morphinan production.</title>
        <authorList>
            <person name="Guo L."/>
            <person name="Winzer T."/>
            <person name="Yang X."/>
            <person name="Li Y."/>
            <person name="Ning Z."/>
            <person name="He Z."/>
            <person name="Teodor R."/>
            <person name="Lu Y."/>
            <person name="Bowser T.A."/>
            <person name="Graham I.A."/>
            <person name="Ye K."/>
        </authorList>
    </citation>
    <scope>NUCLEOTIDE SEQUENCE [LARGE SCALE GENOMIC DNA]</scope>
    <source>
        <strain evidence="5">cv. HN1</strain>
        <tissue evidence="4">Leaves</tissue>
    </source>
</reference>
<dbReference type="EMBL" id="CM010724">
    <property type="protein sequence ID" value="RZC81507.1"/>
    <property type="molecule type" value="Genomic_DNA"/>
</dbReference>
<sequence length="124" mass="14500">MDFLVNEMGYASSSIAESPGILTNSLRERIIPRCSVIKIFVSKGLTEEKISLRSLGKMTYKLFLDKFVIPNEQESPALIKIIDSGEKFYCLHGQTKWLVFWNLKRLFYSHIKWRELWKPMKAII</sequence>
<protein>
    <submittedName>
        <fullName evidence="4">Uncharacterized protein</fullName>
    </submittedName>
</protein>
<dbReference type="GO" id="GO:0006353">
    <property type="term" value="P:DNA-templated transcription termination"/>
    <property type="evidence" value="ECO:0007669"/>
    <property type="project" value="UniProtKB-KW"/>
</dbReference>
<dbReference type="AlphaFoldDB" id="A0A4Y7L945"/>
<evidence type="ECO:0000256" key="1">
    <source>
        <dbReference type="ARBA" id="ARBA00007692"/>
    </source>
</evidence>
<keyword evidence="3" id="KW-0809">Transit peptide</keyword>
<keyword evidence="2" id="KW-0804">Transcription</keyword>
<evidence type="ECO:0000256" key="2">
    <source>
        <dbReference type="ARBA" id="ARBA00022472"/>
    </source>
</evidence>
<dbReference type="GO" id="GO:0003676">
    <property type="term" value="F:nucleic acid binding"/>
    <property type="evidence" value="ECO:0007669"/>
    <property type="project" value="InterPro"/>
</dbReference>
<name>A0A4Y7L945_PAPSO</name>
<dbReference type="PANTHER" id="PTHR13068">
    <property type="entry name" value="CGI-12 PROTEIN-RELATED"/>
    <property type="match status" value="1"/>
</dbReference>
<proteinExistence type="inferred from homology"/>
<evidence type="ECO:0000256" key="3">
    <source>
        <dbReference type="ARBA" id="ARBA00022946"/>
    </source>
</evidence>
<dbReference type="PANTHER" id="PTHR13068:SF133">
    <property type="entry name" value="MITOCHONDRIAL TRANSCRIPTION TERMINATION FACTOR FAMILY PROTEIN"/>
    <property type="match status" value="1"/>
</dbReference>
<organism evidence="4 5">
    <name type="scientific">Papaver somniferum</name>
    <name type="common">Opium poppy</name>
    <dbReference type="NCBI Taxonomy" id="3469"/>
    <lineage>
        <taxon>Eukaryota</taxon>
        <taxon>Viridiplantae</taxon>
        <taxon>Streptophyta</taxon>
        <taxon>Embryophyta</taxon>
        <taxon>Tracheophyta</taxon>
        <taxon>Spermatophyta</taxon>
        <taxon>Magnoliopsida</taxon>
        <taxon>Ranunculales</taxon>
        <taxon>Papaveraceae</taxon>
        <taxon>Papaveroideae</taxon>
        <taxon>Papaver</taxon>
    </lineage>
</organism>
<keyword evidence="5" id="KW-1185">Reference proteome</keyword>
<dbReference type="InterPro" id="IPR038538">
    <property type="entry name" value="MTERF_sf"/>
</dbReference>
<keyword evidence="2" id="KW-0805">Transcription regulation</keyword>